<dbReference type="Proteomes" id="UP000277671">
    <property type="component" value="Unassembled WGS sequence"/>
</dbReference>
<dbReference type="Gene3D" id="3.40.630.30">
    <property type="match status" value="1"/>
</dbReference>
<dbReference type="OrthoDB" id="4208at2"/>
<protein>
    <submittedName>
        <fullName evidence="2">Acetyltransferase (GNAT) family protein</fullName>
    </submittedName>
</protein>
<evidence type="ECO:0000313" key="3">
    <source>
        <dbReference type="Proteomes" id="UP000277671"/>
    </source>
</evidence>
<comment type="caution">
    <text evidence="2">The sequence shown here is derived from an EMBL/GenBank/DDBJ whole genome shotgun (WGS) entry which is preliminary data.</text>
</comment>
<name>A0A495JGJ4_9ACTN</name>
<accession>A0A495JGJ4</accession>
<evidence type="ECO:0000259" key="1">
    <source>
        <dbReference type="PROSITE" id="PS51186"/>
    </source>
</evidence>
<keyword evidence="3" id="KW-1185">Reference proteome</keyword>
<keyword evidence="2" id="KW-0808">Transferase</keyword>
<dbReference type="RefSeq" id="WP_121156272.1">
    <property type="nucleotide sequence ID" value="NZ_RBKT01000001.1"/>
</dbReference>
<dbReference type="Pfam" id="PF00583">
    <property type="entry name" value="Acetyltransf_1"/>
    <property type="match status" value="1"/>
</dbReference>
<feature type="domain" description="N-acetyltransferase" evidence="1">
    <location>
        <begin position="131"/>
        <end position="265"/>
    </location>
</feature>
<sequence length="265" mass="27513">MNSSYVGASDPTSADAAAAAWFVAMRAKIDAVAGAHAQQGAGGVHRFVSGVRIPSGNGVFIEGTDPDLRQVAAFADEMRGGELPWSIQVRGEPGPELARLAAGYGLTARAHSPLMTRGAGPVPHAVPASGARVRPTTGADADVYGNLIATALGLPRPAIGEFASAPLLDAPGMTGYLVEWDGVPAGTGLGTHLGDQFGVYNITVAPTFRRRGFARLVSETVLRDGFAAGARAAFLHTTPHAQPLYESLGFRTVETWTYLVPEPRG</sequence>
<dbReference type="AlphaFoldDB" id="A0A495JGJ4"/>
<dbReference type="SUPFAM" id="SSF55729">
    <property type="entry name" value="Acyl-CoA N-acyltransferases (Nat)"/>
    <property type="match status" value="1"/>
</dbReference>
<proteinExistence type="predicted"/>
<dbReference type="InterPro" id="IPR016181">
    <property type="entry name" value="Acyl_CoA_acyltransferase"/>
</dbReference>
<organism evidence="2 3">
    <name type="scientific">Micromonospora pisi</name>
    <dbReference type="NCBI Taxonomy" id="589240"/>
    <lineage>
        <taxon>Bacteria</taxon>
        <taxon>Bacillati</taxon>
        <taxon>Actinomycetota</taxon>
        <taxon>Actinomycetes</taxon>
        <taxon>Micromonosporales</taxon>
        <taxon>Micromonosporaceae</taxon>
        <taxon>Micromonospora</taxon>
    </lineage>
</organism>
<dbReference type="InterPro" id="IPR000182">
    <property type="entry name" value="GNAT_dom"/>
</dbReference>
<gene>
    <name evidence="2" type="ORF">BDK92_1782</name>
</gene>
<evidence type="ECO:0000313" key="2">
    <source>
        <dbReference type="EMBL" id="RKR87504.1"/>
    </source>
</evidence>
<dbReference type="EMBL" id="RBKT01000001">
    <property type="protein sequence ID" value="RKR87504.1"/>
    <property type="molecule type" value="Genomic_DNA"/>
</dbReference>
<reference evidence="2 3" key="1">
    <citation type="submission" date="2018-10" db="EMBL/GenBank/DDBJ databases">
        <title>Sequencing the genomes of 1000 actinobacteria strains.</title>
        <authorList>
            <person name="Klenk H.-P."/>
        </authorList>
    </citation>
    <scope>NUCLEOTIDE SEQUENCE [LARGE SCALE GENOMIC DNA]</scope>
    <source>
        <strain evidence="2 3">DSM 45175</strain>
    </source>
</reference>
<dbReference type="GO" id="GO:0016747">
    <property type="term" value="F:acyltransferase activity, transferring groups other than amino-acyl groups"/>
    <property type="evidence" value="ECO:0007669"/>
    <property type="project" value="InterPro"/>
</dbReference>
<dbReference type="PROSITE" id="PS51186">
    <property type="entry name" value="GNAT"/>
    <property type="match status" value="1"/>
</dbReference>